<gene>
    <name evidence="2" type="ORF">K3166_02935</name>
</gene>
<dbReference type="EMBL" id="CP081297">
    <property type="protein sequence ID" value="QZD87674.1"/>
    <property type="molecule type" value="Genomic_DNA"/>
</dbReference>
<dbReference type="Pfam" id="PF00561">
    <property type="entry name" value="Abhydrolase_1"/>
    <property type="match status" value="1"/>
</dbReference>
<keyword evidence="3" id="KW-1185">Reference proteome</keyword>
<dbReference type="Proteomes" id="UP000824280">
    <property type="component" value="Chromosome"/>
</dbReference>
<dbReference type="Gene3D" id="3.40.50.1820">
    <property type="entry name" value="alpha/beta hydrolase"/>
    <property type="match status" value="1"/>
</dbReference>
<name>A0ABX8ZJ16_9SPHN</name>
<dbReference type="InterPro" id="IPR000073">
    <property type="entry name" value="AB_hydrolase_1"/>
</dbReference>
<protein>
    <submittedName>
        <fullName evidence="2">Alpha/beta fold hydrolase</fullName>
    </submittedName>
</protein>
<evidence type="ECO:0000313" key="2">
    <source>
        <dbReference type="EMBL" id="QZD87674.1"/>
    </source>
</evidence>
<dbReference type="PANTHER" id="PTHR43433">
    <property type="entry name" value="HYDROLASE, ALPHA/BETA FOLD FAMILY PROTEIN"/>
    <property type="match status" value="1"/>
</dbReference>
<dbReference type="SUPFAM" id="SSF53474">
    <property type="entry name" value="alpha/beta-Hydrolases"/>
    <property type="match status" value="1"/>
</dbReference>
<reference evidence="2 3" key="1">
    <citation type="submission" date="2021-08" db="EMBL/GenBank/DDBJ databases">
        <title>Comparative Genomics Analysis of the Genus Qipengyuania Reveals Extensive Genetic Diversity and Metabolic Versatility, Including the Description of Fifteen Novel Species.</title>
        <authorList>
            <person name="Liu Y."/>
        </authorList>
    </citation>
    <scope>NUCLEOTIDE SEQUENCE [LARGE SCALE GENOMIC DNA]</scope>
    <source>
        <strain evidence="2 3">1XM2-8</strain>
    </source>
</reference>
<dbReference type="PANTHER" id="PTHR43433:SF8">
    <property type="entry name" value="BIFUNCTIONAL LIPASE_ADENYLATE CYCLASE LIPJ"/>
    <property type="match status" value="1"/>
</dbReference>
<dbReference type="GO" id="GO:0016787">
    <property type="term" value="F:hydrolase activity"/>
    <property type="evidence" value="ECO:0007669"/>
    <property type="project" value="UniProtKB-KW"/>
</dbReference>
<dbReference type="RefSeq" id="WP_221423211.1">
    <property type="nucleotide sequence ID" value="NZ_CP081297.1"/>
</dbReference>
<organism evidence="2 3">
    <name type="scientific">Qipengyuania psychrotolerans</name>
    <dbReference type="NCBI Taxonomy" id="2867238"/>
    <lineage>
        <taxon>Bacteria</taxon>
        <taxon>Pseudomonadati</taxon>
        <taxon>Pseudomonadota</taxon>
        <taxon>Alphaproteobacteria</taxon>
        <taxon>Sphingomonadales</taxon>
        <taxon>Erythrobacteraceae</taxon>
        <taxon>Qipengyuania</taxon>
    </lineage>
</organism>
<feature type="domain" description="AB hydrolase-1" evidence="1">
    <location>
        <begin position="295"/>
        <end position="508"/>
    </location>
</feature>
<dbReference type="InterPro" id="IPR050471">
    <property type="entry name" value="AB_hydrolase"/>
</dbReference>
<dbReference type="InterPro" id="IPR029058">
    <property type="entry name" value="AB_hydrolase_fold"/>
</dbReference>
<proteinExistence type="predicted"/>
<evidence type="ECO:0000313" key="3">
    <source>
        <dbReference type="Proteomes" id="UP000824280"/>
    </source>
</evidence>
<sequence length="528" mass="59293">MLQIDLLGSVSVSEYEKSIALPASRKTRALIAFLAIETGPHTRSALCDMFWEIPDDPRASLRWSLSKLRTVLNSDGHERLLADRQSVHLELKDAAVDYLSVREAIRNPAGGIDDLIKAWDMSGSELLEDCELSNQADFMIWLGQQRNELSRMRFEIAKRVALADQLSTTDRDRWAERWLNEAPFDYEAAENAVASKRAIGMEAQAVQLTADLQRSFREAGLPTPGFSRESLSAPGPAPTVGLAMKAAAPRQSIRFVQAKDRTSIAWASVGGRDNPPLIKAANWLNHLELDWEAPIWSPLFRELAKSFHLVRYDERGCGLSDWEVPEIDFESFVDDLKLVADASGLETFPLLGISQGAAVSIEFAARYPERVSKLILFGGYPCGWRHTAKEEEVREREAVMVLTETGWGRDNPVYRHMFSQTFMPDATVDELAWFDEFQRLTTSPENAVRFLEAFSTLDVRHSLAKVKCPTLVVHSQRDQRIPLAVGVNMASQIPHARFLSVNSNNHLLLGRELASTQFVREVADFLLD</sequence>
<evidence type="ECO:0000259" key="1">
    <source>
        <dbReference type="Pfam" id="PF00561"/>
    </source>
</evidence>
<dbReference type="InterPro" id="IPR036388">
    <property type="entry name" value="WH-like_DNA-bd_sf"/>
</dbReference>
<keyword evidence="2" id="KW-0378">Hydrolase</keyword>
<dbReference type="PRINTS" id="PR00111">
    <property type="entry name" value="ABHYDROLASE"/>
</dbReference>
<accession>A0ABX8ZJ16</accession>
<dbReference type="Gene3D" id="1.10.10.10">
    <property type="entry name" value="Winged helix-like DNA-binding domain superfamily/Winged helix DNA-binding domain"/>
    <property type="match status" value="1"/>
</dbReference>